<comment type="caution">
    <text evidence="4">The sequence shown here is derived from an EMBL/GenBank/DDBJ whole genome shotgun (WGS) entry which is preliminary data.</text>
</comment>
<feature type="compositionally biased region" description="Low complexity" evidence="1">
    <location>
        <begin position="53"/>
        <end position="66"/>
    </location>
</feature>
<feature type="domain" description="DUF1254" evidence="3">
    <location>
        <begin position="137"/>
        <end position="242"/>
    </location>
</feature>
<dbReference type="InterPro" id="IPR037049">
    <property type="entry name" value="DUF1214_C_sf"/>
</dbReference>
<dbReference type="PANTHER" id="PTHR36509:SF3">
    <property type="entry name" value="SIGNAL PEPTIDE PROTEIN"/>
    <property type="match status" value="1"/>
</dbReference>
<evidence type="ECO:0000313" key="4">
    <source>
        <dbReference type="EMBL" id="MBN8431671.1"/>
    </source>
</evidence>
<dbReference type="Gene3D" id="1.10.3360.10">
    <property type="entry name" value="VPA0735-like domain"/>
    <property type="match status" value="1"/>
</dbReference>
<reference evidence="4 5" key="1">
    <citation type="submission" date="2020-12" db="EMBL/GenBank/DDBJ databases">
        <title>Oil enriched cultivation method for isolating marine PHA-producing bacteria.</title>
        <authorList>
            <person name="Zheng W."/>
            <person name="Yu S."/>
            <person name="Huang Y."/>
        </authorList>
    </citation>
    <scope>NUCLEOTIDE SEQUENCE [LARGE SCALE GENOMIC DNA]</scope>
    <source>
        <strain evidence="4 5">SN0-2</strain>
    </source>
</reference>
<dbReference type="PROSITE" id="PS51257">
    <property type="entry name" value="PROKAR_LIPOPROTEIN"/>
    <property type="match status" value="1"/>
</dbReference>
<dbReference type="Pfam" id="PF06742">
    <property type="entry name" value="DUF1214"/>
    <property type="match status" value="1"/>
</dbReference>
<dbReference type="Gene3D" id="2.60.40.1610">
    <property type="entry name" value="Domain of unknown function DUF1254"/>
    <property type="match status" value="1"/>
</dbReference>
<dbReference type="InterPro" id="IPR037050">
    <property type="entry name" value="DUF1254_sf"/>
</dbReference>
<feature type="region of interest" description="Disordered" evidence="1">
    <location>
        <begin position="29"/>
        <end position="66"/>
    </location>
</feature>
<organism evidence="4 5">
    <name type="scientific">Microbulbifer salipaludis</name>
    <dbReference type="NCBI Taxonomy" id="187980"/>
    <lineage>
        <taxon>Bacteria</taxon>
        <taxon>Pseudomonadati</taxon>
        <taxon>Pseudomonadota</taxon>
        <taxon>Gammaproteobacteria</taxon>
        <taxon>Cellvibrionales</taxon>
        <taxon>Microbulbiferaceae</taxon>
        <taxon>Microbulbifer</taxon>
    </lineage>
</organism>
<dbReference type="Proteomes" id="UP000664293">
    <property type="component" value="Unassembled WGS sequence"/>
</dbReference>
<dbReference type="InterPro" id="IPR010679">
    <property type="entry name" value="DUF1254"/>
</dbReference>
<dbReference type="Pfam" id="PF06863">
    <property type="entry name" value="DUF1254"/>
    <property type="match status" value="1"/>
</dbReference>
<protein>
    <submittedName>
        <fullName evidence="4">DUF1254 domain-containing protein</fullName>
    </submittedName>
</protein>
<name>A0ABS3E8N7_9GAMM</name>
<dbReference type="RefSeq" id="WP_207002586.1">
    <property type="nucleotide sequence ID" value="NZ_JAEKJR010000002.1"/>
</dbReference>
<dbReference type="PANTHER" id="PTHR36509">
    <property type="entry name" value="BLL3101 PROTEIN"/>
    <property type="match status" value="1"/>
</dbReference>
<dbReference type="EMBL" id="JAEKJR010000002">
    <property type="protein sequence ID" value="MBN8431671.1"/>
    <property type="molecule type" value="Genomic_DNA"/>
</dbReference>
<dbReference type="SUPFAM" id="SSF160935">
    <property type="entry name" value="VPA0735-like"/>
    <property type="match status" value="1"/>
</dbReference>
<proteinExistence type="predicted"/>
<keyword evidence="5" id="KW-1185">Reference proteome</keyword>
<evidence type="ECO:0000259" key="3">
    <source>
        <dbReference type="Pfam" id="PF06863"/>
    </source>
</evidence>
<feature type="domain" description="DUF1214" evidence="2">
    <location>
        <begin position="401"/>
        <end position="506"/>
    </location>
</feature>
<evidence type="ECO:0000313" key="5">
    <source>
        <dbReference type="Proteomes" id="UP000664293"/>
    </source>
</evidence>
<feature type="compositionally biased region" description="Gly residues" evidence="1">
    <location>
        <begin position="41"/>
        <end position="52"/>
    </location>
</feature>
<dbReference type="Gene3D" id="2.60.120.600">
    <property type="entry name" value="Domain of unknown function DUF1214, C-terminal domain"/>
    <property type="match status" value="1"/>
</dbReference>
<dbReference type="InterPro" id="IPR010621">
    <property type="entry name" value="DUF1214"/>
</dbReference>
<evidence type="ECO:0000256" key="1">
    <source>
        <dbReference type="SAM" id="MobiDB-lite"/>
    </source>
</evidence>
<accession>A0ABS3E8N7</accession>
<gene>
    <name evidence="4" type="ORF">JF535_12495</name>
</gene>
<evidence type="ECO:0000259" key="2">
    <source>
        <dbReference type="Pfam" id="PF06742"/>
    </source>
</evidence>
<sequence length="524" mass="58611">MMRYSNWTVVILALLLAAGCGGGKEERAEQQVAATDTGQAAGSGGESVGAGSQGATTGEGEAPEGGVTIETRIGKLSFTHDFANGYPTDETKEKLFDEMDFQRATQAYIWAIPIVSFAQWQHEHENVFKAKSGDIVHYPDYVSKLGLLTANTTTPYALSFIRLNETGPIVVEMPEAKVRGAVHSMWQIAIAPMTEPGKYVFYAPGTEKPDVPADYKVFESPTNSVFFGIRLMSKDEEERRDALSKIEIYPLANEGSAADTTVIEAGDTRWAGWQPRGITYFERLADILNREPVDERDRFFHAMLKPLGIEKGKPFKPDARQKEILTEAALVGEAMAKANDFENPRLEQSIYKKGSHWEIATVSPPDQRWEHYDSLDGRAAWFYEAVTNDPAMQSKTPGKDQIYLAAYKDSDNDWLDGANQYRLHIPPNAPAAEFWSTTVYDVSTRAPIDNKQRLADKSSRMDLIKNDDGSIDIYFGPTSPPGKEKNWIPTVPGRAWFTYFRFYSPTEAYFDKSWLLPDIDKASW</sequence>